<evidence type="ECO:0000313" key="15">
    <source>
        <dbReference type="Proteomes" id="UP000014148"/>
    </source>
</evidence>
<evidence type="ECO:0000313" key="14">
    <source>
        <dbReference type="Proteomes" id="UP000013783"/>
    </source>
</evidence>
<dbReference type="InterPro" id="IPR013986">
    <property type="entry name" value="DExx_box_DNA_helicase_dom_sf"/>
</dbReference>
<keyword evidence="3 10" id="KW-0378">Hydrolase</keyword>
<evidence type="ECO:0000256" key="9">
    <source>
        <dbReference type="ARBA" id="ARBA00048988"/>
    </source>
</evidence>
<keyword evidence="2 10" id="KW-0547">Nucleotide-binding</keyword>
<dbReference type="Pfam" id="PF00580">
    <property type="entry name" value="UvrD-helicase"/>
    <property type="match status" value="1"/>
</dbReference>
<dbReference type="eggNOG" id="COG0210">
    <property type="taxonomic scope" value="Bacteria"/>
</dbReference>
<evidence type="ECO:0000256" key="3">
    <source>
        <dbReference type="ARBA" id="ARBA00022801"/>
    </source>
</evidence>
<dbReference type="Proteomes" id="UP000013783">
    <property type="component" value="Unassembled WGS sequence"/>
</dbReference>
<protein>
    <recommendedName>
        <fullName evidence="8">DNA 3'-5' helicase</fullName>
        <ecNumber evidence="8">5.6.2.4</ecNumber>
    </recommendedName>
</protein>
<dbReference type="RefSeq" id="WP_010742403.1">
    <property type="nucleotide sequence ID" value="NZ_KB946251.1"/>
</dbReference>
<reference evidence="13 15" key="2">
    <citation type="submission" date="2013-03" db="EMBL/GenBank/DDBJ databases">
        <title>The Genome Sequence of Enterococcus malodoratus ATCC_43197 (PacBio/Illumina hybrid assembly).</title>
        <authorList>
            <consortium name="The Broad Institute Genomics Platform"/>
            <consortium name="The Broad Institute Genome Sequencing Center for Infectious Disease"/>
            <person name="Earl A."/>
            <person name="Russ C."/>
            <person name="Gilmore M."/>
            <person name="Surin D."/>
            <person name="Walker B."/>
            <person name="Young S."/>
            <person name="Zeng Q."/>
            <person name="Gargeya S."/>
            <person name="Fitzgerald M."/>
            <person name="Haas B."/>
            <person name="Abouelleil A."/>
            <person name="Allen A.W."/>
            <person name="Alvarado L."/>
            <person name="Arachchi H.M."/>
            <person name="Berlin A.M."/>
            <person name="Chapman S.B."/>
            <person name="Gainer-Dewar J."/>
            <person name="Goldberg J."/>
            <person name="Griggs A."/>
            <person name="Gujja S."/>
            <person name="Hansen M."/>
            <person name="Howarth C."/>
            <person name="Imamovic A."/>
            <person name="Ireland A."/>
            <person name="Larimer J."/>
            <person name="McCowan C."/>
            <person name="Murphy C."/>
            <person name="Pearson M."/>
            <person name="Poon T.W."/>
            <person name="Priest M."/>
            <person name="Roberts A."/>
            <person name="Saif S."/>
            <person name="Shea T."/>
            <person name="Sisk P."/>
            <person name="Sykes S."/>
            <person name="Wortman J."/>
            <person name="Nusbaum C."/>
            <person name="Birren B."/>
        </authorList>
    </citation>
    <scope>NUCLEOTIDE SEQUENCE [LARGE SCALE GENOMIC DNA]</scope>
    <source>
        <strain evidence="13 15">ATCC 43197</strain>
    </source>
</reference>
<evidence type="ECO:0000256" key="4">
    <source>
        <dbReference type="ARBA" id="ARBA00022806"/>
    </source>
</evidence>
<dbReference type="EMBL" id="ASWA01000003">
    <property type="protein sequence ID" value="EOT67277.1"/>
    <property type="molecule type" value="Genomic_DNA"/>
</dbReference>
<reference evidence="12 14" key="1">
    <citation type="submission" date="2013-02" db="EMBL/GenBank/DDBJ databases">
        <title>The Genome Sequence of Enterococcus malodoratus ATCC_43197.</title>
        <authorList>
            <consortium name="The Broad Institute Genome Sequencing Platform"/>
            <consortium name="The Broad Institute Genome Sequencing Center for Infectious Disease"/>
            <person name="Earl A.M."/>
            <person name="Gilmore M.S."/>
            <person name="Lebreton F."/>
            <person name="Walker B."/>
            <person name="Young S.K."/>
            <person name="Zeng Q."/>
            <person name="Gargeya S."/>
            <person name="Fitzgerald M."/>
            <person name="Haas B."/>
            <person name="Abouelleil A."/>
            <person name="Alvarado L."/>
            <person name="Arachchi H.M."/>
            <person name="Berlin A.M."/>
            <person name="Chapman S.B."/>
            <person name="Dewar J."/>
            <person name="Goldberg J."/>
            <person name="Griggs A."/>
            <person name="Gujja S."/>
            <person name="Hansen M."/>
            <person name="Howarth C."/>
            <person name="Imamovic A."/>
            <person name="Larimer J."/>
            <person name="McCowan C."/>
            <person name="Murphy C."/>
            <person name="Neiman D."/>
            <person name="Pearson M."/>
            <person name="Priest M."/>
            <person name="Roberts A."/>
            <person name="Saif S."/>
            <person name="Shea T."/>
            <person name="Sisk P."/>
            <person name="Sykes S."/>
            <person name="Wortman J."/>
            <person name="Nusbaum C."/>
            <person name="Birren B."/>
        </authorList>
    </citation>
    <scope>NUCLEOTIDE SEQUENCE [LARGE SCALE GENOMIC DNA]</scope>
    <source>
        <strain evidence="12 14">ATCC 43197</strain>
    </source>
</reference>
<comment type="caution">
    <text evidence="12">The sequence shown here is derived from an EMBL/GenBank/DDBJ whole genome shotgun (WGS) entry which is preliminary data.</text>
</comment>
<dbReference type="AlphaFoldDB" id="R2RBV2"/>
<evidence type="ECO:0000256" key="10">
    <source>
        <dbReference type="PROSITE-ProRule" id="PRU00560"/>
    </source>
</evidence>
<dbReference type="GO" id="GO:0000725">
    <property type="term" value="P:recombinational repair"/>
    <property type="evidence" value="ECO:0007669"/>
    <property type="project" value="TreeGrafter"/>
</dbReference>
<proteinExistence type="inferred from homology"/>
<evidence type="ECO:0000256" key="5">
    <source>
        <dbReference type="ARBA" id="ARBA00022840"/>
    </source>
</evidence>
<dbReference type="GO" id="GO:0003677">
    <property type="term" value="F:DNA binding"/>
    <property type="evidence" value="ECO:0007669"/>
    <property type="project" value="UniProtKB-KW"/>
</dbReference>
<comment type="catalytic activity">
    <reaction evidence="9">
        <text>ATP + H2O = ADP + phosphate + H(+)</text>
        <dbReference type="Rhea" id="RHEA:13065"/>
        <dbReference type="ChEBI" id="CHEBI:15377"/>
        <dbReference type="ChEBI" id="CHEBI:15378"/>
        <dbReference type="ChEBI" id="CHEBI:30616"/>
        <dbReference type="ChEBI" id="CHEBI:43474"/>
        <dbReference type="ChEBI" id="CHEBI:456216"/>
        <dbReference type="EC" id="5.6.2.4"/>
    </reaction>
</comment>
<evidence type="ECO:0000256" key="6">
    <source>
        <dbReference type="ARBA" id="ARBA00023235"/>
    </source>
</evidence>
<dbReference type="Gene3D" id="3.40.50.300">
    <property type="entry name" value="P-loop containing nucleotide triphosphate hydrolases"/>
    <property type="match status" value="3"/>
</dbReference>
<dbReference type="Gene3D" id="1.10.10.160">
    <property type="match status" value="1"/>
</dbReference>
<dbReference type="Pfam" id="PF13361">
    <property type="entry name" value="UvrD_C"/>
    <property type="match status" value="1"/>
</dbReference>
<dbReference type="EC" id="5.6.2.4" evidence="8"/>
<dbReference type="GO" id="GO:0016787">
    <property type="term" value="F:hydrolase activity"/>
    <property type="evidence" value="ECO:0007669"/>
    <property type="project" value="UniProtKB-UniRule"/>
</dbReference>
<evidence type="ECO:0000256" key="8">
    <source>
        <dbReference type="ARBA" id="ARBA00034808"/>
    </source>
</evidence>
<dbReference type="InterPro" id="IPR027417">
    <property type="entry name" value="P-loop_NTPase"/>
</dbReference>
<dbReference type="PANTHER" id="PTHR11070:SF67">
    <property type="entry name" value="DNA 3'-5' HELICASE"/>
    <property type="match status" value="1"/>
</dbReference>
<name>R2RBV2_9ENTE</name>
<feature type="domain" description="UvrD-like helicase ATP-binding" evidence="11">
    <location>
        <begin position="11"/>
        <end position="280"/>
    </location>
</feature>
<dbReference type="GO" id="GO:0005524">
    <property type="term" value="F:ATP binding"/>
    <property type="evidence" value="ECO:0007669"/>
    <property type="project" value="UniProtKB-UniRule"/>
</dbReference>
<dbReference type="EMBL" id="AJAK01000025">
    <property type="protein sequence ID" value="EOH73424.1"/>
    <property type="molecule type" value="Genomic_DNA"/>
</dbReference>
<organism evidence="12 14">
    <name type="scientific">Enterococcus malodoratus ATCC 43197</name>
    <dbReference type="NCBI Taxonomy" id="1158601"/>
    <lineage>
        <taxon>Bacteria</taxon>
        <taxon>Bacillati</taxon>
        <taxon>Bacillota</taxon>
        <taxon>Bacilli</taxon>
        <taxon>Lactobacillales</taxon>
        <taxon>Enterococcaceae</taxon>
        <taxon>Enterococcus</taxon>
    </lineage>
</organism>
<dbReference type="PATRIC" id="fig|1158601.3.peg.3586"/>
<evidence type="ECO:0000256" key="7">
    <source>
        <dbReference type="ARBA" id="ARBA00034617"/>
    </source>
</evidence>
<comment type="catalytic activity">
    <reaction evidence="7">
        <text>Couples ATP hydrolysis with the unwinding of duplex DNA by translocating in the 3'-5' direction.</text>
        <dbReference type="EC" id="5.6.2.4"/>
    </reaction>
</comment>
<dbReference type="OrthoDB" id="9810135at2"/>
<feature type="binding site" evidence="10">
    <location>
        <begin position="32"/>
        <end position="39"/>
    </location>
    <ligand>
        <name>ATP</name>
        <dbReference type="ChEBI" id="CHEBI:30616"/>
    </ligand>
</feature>
<dbReference type="InterPro" id="IPR014016">
    <property type="entry name" value="UvrD-like_ATP-bd"/>
</dbReference>
<dbReference type="STRING" id="71451.RV07_GL003202"/>
<dbReference type="CDD" id="cd17932">
    <property type="entry name" value="DEXQc_UvrD"/>
    <property type="match status" value="1"/>
</dbReference>
<evidence type="ECO:0000259" key="11">
    <source>
        <dbReference type="PROSITE" id="PS51198"/>
    </source>
</evidence>
<dbReference type="PANTHER" id="PTHR11070">
    <property type="entry name" value="UVRD / RECB / PCRA DNA HELICASE FAMILY MEMBER"/>
    <property type="match status" value="1"/>
</dbReference>
<sequence length="589" mass="68040">MGNQFIDRILDTLSDCQKEVVLDCENNLFVTACPGSGKTRTLTRKIAYMSNLYPESMKKIVAITYTNRAANEIMSRLEKLNLNESHIWVGTIHQFCLDFILRKFGLNLERTARGIKIIDDYVTSRYLKEIYENRGMRYNPYEHPNLMVTTSGNYFEDDIEKKDLVAEYHKKLRRANEIDFDLILTLSLKILEENPIPTKIISNNIRSIFVDEYQDTNNAQYQILGLLAKNDKSIKFMFVGDSDQAIFTSLGGVVKSKKEIEEITGLNFSSKKLDGCYRSTQRIVNLYSQFQSEAYRISSLANYSEDYGVIQYDKETHKDNLSSRIADIIQNLINDGISENEICVIAPNQFILTPVAKELKKRLTNLNFRSQDVYPIKPDELNLFYKISFLVFTPIGEKMRLRKTIANEAINILKDDFDVSISIKFKALDFLDILNSAKSTESNGLIFLQEKIIYLFEILEIDKATHQDLYQAYEDFFTKAFNRINDTRLKLSTDIGDFRNIYKEKSGINISTIHKVKGEEYEVVIAFGFLQDIVPHFKSKNPESEAKKLLYVTMSRAKKRIYLFSEKGRQYGAYPQKTPTSLLESADIE</sequence>
<evidence type="ECO:0000256" key="1">
    <source>
        <dbReference type="ARBA" id="ARBA00009922"/>
    </source>
</evidence>
<dbReference type="GO" id="GO:0043138">
    <property type="term" value="F:3'-5' DNA helicase activity"/>
    <property type="evidence" value="ECO:0007669"/>
    <property type="project" value="UniProtKB-EC"/>
</dbReference>
<evidence type="ECO:0000313" key="12">
    <source>
        <dbReference type="EMBL" id="EOH73424.1"/>
    </source>
</evidence>
<dbReference type="SUPFAM" id="SSF52540">
    <property type="entry name" value="P-loop containing nucleoside triphosphate hydrolases"/>
    <property type="match status" value="1"/>
</dbReference>
<dbReference type="Proteomes" id="UP000014148">
    <property type="component" value="Unassembled WGS sequence"/>
</dbReference>
<dbReference type="PROSITE" id="PS51198">
    <property type="entry name" value="UVRD_HELICASE_ATP_BIND"/>
    <property type="match status" value="1"/>
</dbReference>
<keyword evidence="4 10" id="KW-0347">Helicase</keyword>
<evidence type="ECO:0000256" key="2">
    <source>
        <dbReference type="ARBA" id="ARBA00022741"/>
    </source>
</evidence>
<keyword evidence="5 10" id="KW-0067">ATP-binding</keyword>
<accession>R2RBV2</accession>
<gene>
    <name evidence="13" type="ORF">I585_02798</name>
    <name evidence="12" type="ORF">UAI_03615</name>
</gene>
<dbReference type="InterPro" id="IPR014017">
    <property type="entry name" value="DNA_helicase_UvrD-like_C"/>
</dbReference>
<evidence type="ECO:0000313" key="13">
    <source>
        <dbReference type="EMBL" id="EOT67277.1"/>
    </source>
</evidence>
<keyword evidence="6" id="KW-0413">Isomerase</keyword>
<comment type="similarity">
    <text evidence="1">Belongs to the helicase family. UvrD subfamily.</text>
</comment>
<dbReference type="InterPro" id="IPR000212">
    <property type="entry name" value="DNA_helicase_UvrD/REP"/>
</dbReference>
<keyword evidence="15" id="KW-1185">Reference proteome</keyword>